<dbReference type="AlphaFoldDB" id="X1L967"/>
<sequence>MTEASKNRLGYLPEERGLYRKLTIMDSIIYLASHKDYVELVVMVLLVLYFTSLNSYLLFHSLAEIFTVVVACGIFVLTWHSRRFLENNYLVFIGLAYLFIGSLDLAHTLAYTGMQIFPGYGTNLPA</sequence>
<feature type="transmembrane region" description="Helical" evidence="1">
    <location>
        <begin position="89"/>
        <end position="110"/>
    </location>
</feature>
<keyword evidence="1" id="KW-0812">Transmembrane</keyword>
<accession>X1L967</accession>
<gene>
    <name evidence="3" type="ORF">S06H3_13619</name>
</gene>
<dbReference type="Pfam" id="PF17159">
    <property type="entry name" value="MASE3"/>
    <property type="match status" value="1"/>
</dbReference>
<name>X1L967_9ZZZZ</name>
<dbReference type="InterPro" id="IPR033425">
    <property type="entry name" value="MASE3"/>
</dbReference>
<evidence type="ECO:0000313" key="3">
    <source>
        <dbReference type="EMBL" id="GAI15588.1"/>
    </source>
</evidence>
<organism evidence="3">
    <name type="scientific">marine sediment metagenome</name>
    <dbReference type="NCBI Taxonomy" id="412755"/>
    <lineage>
        <taxon>unclassified sequences</taxon>
        <taxon>metagenomes</taxon>
        <taxon>ecological metagenomes</taxon>
    </lineage>
</organism>
<feature type="non-terminal residue" evidence="3">
    <location>
        <position position="126"/>
    </location>
</feature>
<reference evidence="3" key="1">
    <citation type="journal article" date="2014" name="Front. Microbiol.">
        <title>High frequency of phylogenetically diverse reductive dehalogenase-homologous genes in deep subseafloor sedimentary metagenomes.</title>
        <authorList>
            <person name="Kawai M."/>
            <person name="Futagami T."/>
            <person name="Toyoda A."/>
            <person name="Takaki Y."/>
            <person name="Nishi S."/>
            <person name="Hori S."/>
            <person name="Arai W."/>
            <person name="Tsubouchi T."/>
            <person name="Morono Y."/>
            <person name="Uchiyama I."/>
            <person name="Ito T."/>
            <person name="Fujiyama A."/>
            <person name="Inagaki F."/>
            <person name="Takami H."/>
        </authorList>
    </citation>
    <scope>NUCLEOTIDE SEQUENCE</scope>
    <source>
        <strain evidence="3">Expedition CK06-06</strain>
    </source>
</reference>
<protein>
    <recommendedName>
        <fullName evidence="2">Membrane-associated sensor domain-containing protein</fullName>
    </recommendedName>
</protein>
<feature type="transmembrane region" description="Helical" evidence="1">
    <location>
        <begin position="28"/>
        <end position="50"/>
    </location>
</feature>
<feature type="domain" description="Membrane-associated sensor" evidence="2">
    <location>
        <begin position="52"/>
        <end position="125"/>
    </location>
</feature>
<evidence type="ECO:0000256" key="1">
    <source>
        <dbReference type="SAM" id="Phobius"/>
    </source>
</evidence>
<feature type="transmembrane region" description="Helical" evidence="1">
    <location>
        <begin position="56"/>
        <end position="77"/>
    </location>
</feature>
<keyword evidence="1" id="KW-1133">Transmembrane helix</keyword>
<keyword evidence="1" id="KW-0472">Membrane</keyword>
<comment type="caution">
    <text evidence="3">The sequence shown here is derived from an EMBL/GenBank/DDBJ whole genome shotgun (WGS) entry which is preliminary data.</text>
</comment>
<dbReference type="EMBL" id="BARV01006653">
    <property type="protein sequence ID" value="GAI15588.1"/>
    <property type="molecule type" value="Genomic_DNA"/>
</dbReference>
<evidence type="ECO:0000259" key="2">
    <source>
        <dbReference type="Pfam" id="PF17159"/>
    </source>
</evidence>
<proteinExistence type="predicted"/>